<comment type="similarity">
    <text evidence="2 5">Belongs to the RecX family.</text>
</comment>
<evidence type="ECO:0000313" key="9">
    <source>
        <dbReference type="EMBL" id="GGE78398.1"/>
    </source>
</evidence>
<feature type="domain" description="RecX first three-helical" evidence="8">
    <location>
        <begin position="65"/>
        <end position="103"/>
    </location>
</feature>
<dbReference type="InterPro" id="IPR053925">
    <property type="entry name" value="RecX_HTH_3rd"/>
</dbReference>
<reference evidence="9" key="1">
    <citation type="journal article" date="2014" name="Int. J. Syst. Evol. Microbiol.">
        <title>Complete genome sequence of Corynebacterium casei LMG S-19264T (=DSM 44701T), isolated from a smear-ripened cheese.</title>
        <authorList>
            <consortium name="US DOE Joint Genome Institute (JGI-PGF)"/>
            <person name="Walter F."/>
            <person name="Albersmeier A."/>
            <person name="Kalinowski J."/>
            <person name="Ruckert C."/>
        </authorList>
    </citation>
    <scope>NUCLEOTIDE SEQUENCE</scope>
    <source>
        <strain evidence="9">CGMCC 1.12698</strain>
    </source>
</reference>
<dbReference type="InterPro" id="IPR053924">
    <property type="entry name" value="RecX_HTH_2nd"/>
</dbReference>
<dbReference type="GO" id="GO:0005737">
    <property type="term" value="C:cytoplasm"/>
    <property type="evidence" value="ECO:0007669"/>
    <property type="project" value="UniProtKB-SubCell"/>
</dbReference>
<dbReference type="EMBL" id="BMFK01000003">
    <property type="protein sequence ID" value="GGE78398.1"/>
    <property type="molecule type" value="Genomic_DNA"/>
</dbReference>
<keyword evidence="4 5" id="KW-0963">Cytoplasm</keyword>
<accession>A0A917AWQ9</accession>
<comment type="function">
    <text evidence="5">Modulates RecA activity.</text>
</comment>
<name>A0A917AWQ9_9BACI</name>
<dbReference type="InterPro" id="IPR003783">
    <property type="entry name" value="Regulatory_RecX"/>
</dbReference>
<dbReference type="HAMAP" id="MF_01114">
    <property type="entry name" value="RecX"/>
    <property type="match status" value="1"/>
</dbReference>
<dbReference type="Gene3D" id="1.10.10.10">
    <property type="entry name" value="Winged helix-like DNA-binding domain superfamily/Winged helix DNA-binding domain"/>
    <property type="match status" value="4"/>
</dbReference>
<dbReference type="Pfam" id="PF21981">
    <property type="entry name" value="RecX_HTH3"/>
    <property type="match status" value="2"/>
</dbReference>
<evidence type="ECO:0000259" key="6">
    <source>
        <dbReference type="Pfam" id="PF02631"/>
    </source>
</evidence>
<dbReference type="AlphaFoldDB" id="A0A917AWQ9"/>
<protein>
    <recommendedName>
        <fullName evidence="3 5">Regulatory protein RecX</fullName>
    </recommendedName>
</protein>
<feature type="domain" description="RecX third three-helical" evidence="7">
    <location>
        <begin position="159"/>
        <end position="205"/>
    </location>
</feature>
<feature type="domain" description="RecX third three-helical" evidence="7">
    <location>
        <begin position="215"/>
        <end position="262"/>
    </location>
</feature>
<evidence type="ECO:0000256" key="2">
    <source>
        <dbReference type="ARBA" id="ARBA00009695"/>
    </source>
</evidence>
<evidence type="ECO:0000259" key="7">
    <source>
        <dbReference type="Pfam" id="PF21981"/>
    </source>
</evidence>
<dbReference type="NCBIfam" id="NF010733">
    <property type="entry name" value="PRK14135.1"/>
    <property type="match status" value="1"/>
</dbReference>
<dbReference type="PANTHER" id="PTHR33602:SF1">
    <property type="entry name" value="REGULATORY PROTEIN RECX FAMILY PROTEIN"/>
    <property type="match status" value="1"/>
</dbReference>
<dbReference type="InterPro" id="IPR053926">
    <property type="entry name" value="RecX_HTH_1st"/>
</dbReference>
<evidence type="ECO:0000256" key="1">
    <source>
        <dbReference type="ARBA" id="ARBA00004496"/>
    </source>
</evidence>
<evidence type="ECO:0000256" key="3">
    <source>
        <dbReference type="ARBA" id="ARBA00018111"/>
    </source>
</evidence>
<dbReference type="InterPro" id="IPR036388">
    <property type="entry name" value="WH-like_DNA-bd_sf"/>
</dbReference>
<keyword evidence="10" id="KW-1185">Reference proteome</keyword>
<feature type="domain" description="RecX second three-helical" evidence="6">
    <location>
        <begin position="111"/>
        <end position="150"/>
    </location>
</feature>
<evidence type="ECO:0000259" key="8">
    <source>
        <dbReference type="Pfam" id="PF21982"/>
    </source>
</evidence>
<gene>
    <name evidence="5 9" type="primary">recX</name>
    <name evidence="9" type="ORF">GCM10007140_30010</name>
</gene>
<comment type="caution">
    <text evidence="9">The sequence shown here is derived from an EMBL/GenBank/DDBJ whole genome shotgun (WGS) entry which is preliminary data.</text>
</comment>
<dbReference type="RefSeq" id="WP_188389320.1">
    <property type="nucleotide sequence ID" value="NZ_BMFK01000003.1"/>
</dbReference>
<dbReference type="GO" id="GO:0006282">
    <property type="term" value="P:regulation of DNA repair"/>
    <property type="evidence" value="ECO:0007669"/>
    <property type="project" value="UniProtKB-UniRule"/>
</dbReference>
<dbReference type="Pfam" id="PF02631">
    <property type="entry name" value="RecX_HTH2"/>
    <property type="match status" value="1"/>
</dbReference>
<dbReference type="Proteomes" id="UP000605259">
    <property type="component" value="Unassembled WGS sequence"/>
</dbReference>
<evidence type="ECO:0000313" key="10">
    <source>
        <dbReference type="Proteomes" id="UP000605259"/>
    </source>
</evidence>
<evidence type="ECO:0000256" key="4">
    <source>
        <dbReference type="ARBA" id="ARBA00022490"/>
    </source>
</evidence>
<dbReference type="Pfam" id="PF21982">
    <property type="entry name" value="RecX_HTH1"/>
    <property type="match status" value="1"/>
</dbReference>
<proteinExistence type="inferred from homology"/>
<organism evidence="9 10">
    <name type="scientific">Priestia taiwanensis</name>
    <dbReference type="NCBI Taxonomy" id="1347902"/>
    <lineage>
        <taxon>Bacteria</taxon>
        <taxon>Bacillati</taxon>
        <taxon>Bacillota</taxon>
        <taxon>Bacilli</taxon>
        <taxon>Bacillales</taxon>
        <taxon>Bacillaceae</taxon>
        <taxon>Priestia</taxon>
    </lineage>
</organism>
<evidence type="ECO:0000256" key="5">
    <source>
        <dbReference type="HAMAP-Rule" id="MF_01114"/>
    </source>
</evidence>
<dbReference type="PANTHER" id="PTHR33602">
    <property type="entry name" value="REGULATORY PROTEIN RECX FAMILY PROTEIN"/>
    <property type="match status" value="1"/>
</dbReference>
<sequence>MIITKIEVQQKNKERFNIYVNRGSGEEYGFSIDQNTLIEYNLKSGMELDELAITEVFFFEEKRSAYLKAINYLSYGMRTEKEVYDYLLKKEIPQEVIREVIQTLLEQRYLNDVEYAKAYVQTHSHVSAKGPHVIARTLRTKGIGAETVTAILHEYSDDKQVENAVKLCQKKLKSYAKLSLKEKKQKLEIMLRTKGYPYSVSSAALEELEWTDDEDEQHEALLYQARKYHQKYRKFEGYVYENKMKQALYRKGFTIEMIDSILEELREEEE</sequence>
<reference evidence="9" key="2">
    <citation type="submission" date="2020-09" db="EMBL/GenBank/DDBJ databases">
        <authorList>
            <person name="Sun Q."/>
            <person name="Zhou Y."/>
        </authorList>
    </citation>
    <scope>NUCLEOTIDE SEQUENCE</scope>
    <source>
        <strain evidence="9">CGMCC 1.12698</strain>
    </source>
</reference>
<comment type="subcellular location">
    <subcellularLocation>
        <location evidence="1 5">Cytoplasm</location>
    </subcellularLocation>
</comment>